<organism evidence="1 2">
    <name type="scientific">Heliocybe sulcata</name>
    <dbReference type="NCBI Taxonomy" id="5364"/>
    <lineage>
        <taxon>Eukaryota</taxon>
        <taxon>Fungi</taxon>
        <taxon>Dikarya</taxon>
        <taxon>Basidiomycota</taxon>
        <taxon>Agaricomycotina</taxon>
        <taxon>Agaricomycetes</taxon>
        <taxon>Gloeophyllales</taxon>
        <taxon>Gloeophyllaceae</taxon>
        <taxon>Heliocybe</taxon>
    </lineage>
</organism>
<reference evidence="1 2" key="1">
    <citation type="journal article" date="2019" name="Nat. Ecol. Evol.">
        <title>Megaphylogeny resolves global patterns of mushroom evolution.</title>
        <authorList>
            <person name="Varga T."/>
            <person name="Krizsan K."/>
            <person name="Foldi C."/>
            <person name="Dima B."/>
            <person name="Sanchez-Garcia M."/>
            <person name="Sanchez-Ramirez S."/>
            <person name="Szollosi G.J."/>
            <person name="Szarkandi J.G."/>
            <person name="Papp V."/>
            <person name="Albert L."/>
            <person name="Andreopoulos W."/>
            <person name="Angelini C."/>
            <person name="Antonin V."/>
            <person name="Barry K.W."/>
            <person name="Bougher N.L."/>
            <person name="Buchanan P."/>
            <person name="Buyck B."/>
            <person name="Bense V."/>
            <person name="Catcheside P."/>
            <person name="Chovatia M."/>
            <person name="Cooper J."/>
            <person name="Damon W."/>
            <person name="Desjardin D."/>
            <person name="Finy P."/>
            <person name="Geml J."/>
            <person name="Haridas S."/>
            <person name="Hughes K."/>
            <person name="Justo A."/>
            <person name="Karasinski D."/>
            <person name="Kautmanova I."/>
            <person name="Kiss B."/>
            <person name="Kocsube S."/>
            <person name="Kotiranta H."/>
            <person name="LaButti K.M."/>
            <person name="Lechner B.E."/>
            <person name="Liimatainen K."/>
            <person name="Lipzen A."/>
            <person name="Lukacs Z."/>
            <person name="Mihaltcheva S."/>
            <person name="Morgado L.N."/>
            <person name="Niskanen T."/>
            <person name="Noordeloos M.E."/>
            <person name="Ohm R.A."/>
            <person name="Ortiz-Santana B."/>
            <person name="Ovrebo C."/>
            <person name="Racz N."/>
            <person name="Riley R."/>
            <person name="Savchenko A."/>
            <person name="Shiryaev A."/>
            <person name="Soop K."/>
            <person name="Spirin V."/>
            <person name="Szebenyi C."/>
            <person name="Tomsovsky M."/>
            <person name="Tulloss R.E."/>
            <person name="Uehling J."/>
            <person name="Grigoriev I.V."/>
            <person name="Vagvolgyi C."/>
            <person name="Papp T."/>
            <person name="Martin F.M."/>
            <person name="Miettinen O."/>
            <person name="Hibbett D.S."/>
            <person name="Nagy L.G."/>
        </authorList>
    </citation>
    <scope>NUCLEOTIDE SEQUENCE [LARGE SCALE GENOMIC DNA]</scope>
    <source>
        <strain evidence="1 2">OMC1185</strain>
    </source>
</reference>
<accession>A0A5C3N5P4</accession>
<dbReference type="Proteomes" id="UP000305948">
    <property type="component" value="Unassembled WGS sequence"/>
</dbReference>
<dbReference type="OrthoDB" id="329835at2759"/>
<keyword evidence="2" id="KW-1185">Reference proteome</keyword>
<dbReference type="EMBL" id="ML213511">
    <property type="protein sequence ID" value="TFK51458.1"/>
    <property type="molecule type" value="Genomic_DNA"/>
</dbReference>
<sequence>MHELEVDYNDLKDPKSAHQMKTHTGNLIDHRFFKNFPREAKGMYPPQHILLHVTCEVPENTGYIVNSTPTFRQDTFSC</sequence>
<protein>
    <submittedName>
        <fullName evidence="1">Uncharacterized protein</fullName>
    </submittedName>
</protein>
<dbReference type="AlphaFoldDB" id="A0A5C3N5P4"/>
<dbReference type="STRING" id="5364.A0A5C3N5P4"/>
<evidence type="ECO:0000313" key="1">
    <source>
        <dbReference type="EMBL" id="TFK51458.1"/>
    </source>
</evidence>
<proteinExistence type="predicted"/>
<gene>
    <name evidence="1" type="ORF">OE88DRAFT_1735357</name>
</gene>
<evidence type="ECO:0000313" key="2">
    <source>
        <dbReference type="Proteomes" id="UP000305948"/>
    </source>
</evidence>
<name>A0A5C3N5P4_9AGAM</name>